<dbReference type="InterPro" id="IPR023846">
    <property type="entry name" value="CHP04042_MSMEG0570"/>
</dbReference>
<dbReference type="NCBIfam" id="TIGR04042">
    <property type="entry name" value="MSMEG_0570_fam"/>
    <property type="match status" value="1"/>
</dbReference>
<dbReference type="STRING" id="1777138.AWB77_06034"/>
<sequence>MPVMHFLIRWPDGVEANCYSPSTIVGEFFAAGESYTVDDFVSRSREALCIGSERVREKYGFACSAALDQLARIEEEASRFREARDARVTVLALD</sequence>
<dbReference type="AlphaFoldDB" id="A0A158DZA9"/>
<reference evidence="1" key="1">
    <citation type="submission" date="2016-01" db="EMBL/GenBank/DDBJ databases">
        <authorList>
            <person name="Peeters C."/>
        </authorList>
    </citation>
    <scope>NUCLEOTIDE SEQUENCE</scope>
    <source>
        <strain evidence="1">LMG 29320</strain>
    </source>
</reference>
<evidence type="ECO:0008006" key="3">
    <source>
        <dbReference type="Google" id="ProtNLM"/>
    </source>
</evidence>
<gene>
    <name evidence="1" type="ORF">AWB77_06034</name>
</gene>
<dbReference type="EMBL" id="FCNX02000020">
    <property type="protein sequence ID" value="SAK99863.1"/>
    <property type="molecule type" value="Genomic_DNA"/>
</dbReference>
<evidence type="ECO:0000313" key="2">
    <source>
        <dbReference type="Proteomes" id="UP000054903"/>
    </source>
</evidence>
<protein>
    <recommendedName>
        <fullName evidence="3">MSMEG_0570 family protein</fullName>
    </recommendedName>
</protein>
<name>A0A158DZA9_9BURK</name>
<organism evidence="1 2">
    <name type="scientific">Caballeronia fortuita</name>
    <dbReference type="NCBI Taxonomy" id="1777138"/>
    <lineage>
        <taxon>Bacteria</taxon>
        <taxon>Pseudomonadati</taxon>
        <taxon>Pseudomonadota</taxon>
        <taxon>Betaproteobacteria</taxon>
        <taxon>Burkholderiales</taxon>
        <taxon>Burkholderiaceae</taxon>
        <taxon>Caballeronia</taxon>
    </lineage>
</organism>
<comment type="caution">
    <text evidence="1">The sequence shown here is derived from an EMBL/GenBank/DDBJ whole genome shotgun (WGS) entry which is preliminary data.</text>
</comment>
<dbReference type="RefSeq" id="WP_061138061.1">
    <property type="nucleotide sequence ID" value="NZ_FCNX02000020.1"/>
</dbReference>
<evidence type="ECO:0000313" key="1">
    <source>
        <dbReference type="EMBL" id="SAK99863.1"/>
    </source>
</evidence>
<keyword evidence="2" id="KW-1185">Reference proteome</keyword>
<proteinExistence type="predicted"/>
<accession>A0A158DZA9</accession>
<dbReference type="OrthoDB" id="195104at2"/>
<dbReference type="Proteomes" id="UP000054903">
    <property type="component" value="Unassembled WGS sequence"/>
</dbReference>